<dbReference type="Proteomes" id="UP000036395">
    <property type="component" value="Unassembled WGS sequence"/>
</dbReference>
<accession>A0A0J6GLA2</accession>
<reference evidence="2 4" key="2">
    <citation type="submission" date="2016-10" db="EMBL/GenBank/DDBJ databases">
        <authorList>
            <person name="Varghese N."/>
            <person name="Submissions S."/>
        </authorList>
    </citation>
    <scope>NUCLEOTIDE SEQUENCE [LARGE SCALE GENOMIC DNA]</scope>
    <source>
        <strain evidence="2 4">BS3652</strain>
    </source>
</reference>
<comment type="caution">
    <text evidence="1">The sequence shown here is derived from an EMBL/GenBank/DDBJ whole genome shotgun (WGS) entry which is preliminary data.</text>
</comment>
<evidence type="ECO:0000313" key="3">
    <source>
        <dbReference type="Proteomes" id="UP000036395"/>
    </source>
</evidence>
<dbReference type="RefSeq" id="WP_048383294.1">
    <property type="nucleotide sequence ID" value="NZ_FNRS01000001.1"/>
</dbReference>
<reference evidence="1 3" key="1">
    <citation type="submission" date="2015-02" db="EMBL/GenBank/DDBJ databases">
        <title>Pseudomonas helleri sp. nov. and Pseudomonas weihenstephanensis sp. nov., isolated from raw cows milk.</title>
        <authorList>
            <person name="von Neubeck M."/>
            <person name="Huptas C."/>
            <person name="Wenning M."/>
            <person name="Scherer S."/>
        </authorList>
    </citation>
    <scope>NUCLEOTIDE SEQUENCE [LARGE SCALE GENOMIC DNA]</scope>
    <source>
        <strain evidence="1 3">DSM 21104</strain>
    </source>
</reference>
<dbReference type="EMBL" id="JYLA01000009">
    <property type="protein sequence ID" value="KMM82894.1"/>
    <property type="molecule type" value="Genomic_DNA"/>
</dbReference>
<evidence type="ECO:0000313" key="4">
    <source>
        <dbReference type="Proteomes" id="UP000183155"/>
    </source>
</evidence>
<dbReference type="AlphaFoldDB" id="A0A0J6GLA2"/>
<dbReference type="Proteomes" id="UP000183155">
    <property type="component" value="Unassembled WGS sequence"/>
</dbReference>
<dbReference type="OrthoDB" id="7031451at2"/>
<evidence type="ECO:0000313" key="1">
    <source>
        <dbReference type="EMBL" id="KMM82894.1"/>
    </source>
</evidence>
<gene>
    <name evidence="2" type="ORF">SAMN04490203_1804</name>
    <name evidence="1" type="ORF">TU78_19790</name>
</gene>
<proteinExistence type="predicted"/>
<organism evidence="1 3">
    <name type="scientific">Pseudomonas taetrolens</name>
    <dbReference type="NCBI Taxonomy" id="47884"/>
    <lineage>
        <taxon>Bacteria</taxon>
        <taxon>Pseudomonadati</taxon>
        <taxon>Pseudomonadota</taxon>
        <taxon>Gammaproteobacteria</taxon>
        <taxon>Pseudomonadales</taxon>
        <taxon>Pseudomonadaceae</taxon>
        <taxon>Pseudomonas</taxon>
    </lineage>
</organism>
<sequence>MRRLNMIPMVGRDFAFRATVDVKASDENRCIDFRNALRFLDVLSRQGRLMTTHEVNEVVHQISAHLSRCGSYRPLTMFPQYSLALANAIELVRCSSKRSLSIGEAVHCLLWALYKAKREDVSLYGRGALTCFSLFVQREFQREITVGALTIKRRGLAAAYGT</sequence>
<keyword evidence="4" id="KW-1185">Reference proteome</keyword>
<evidence type="ECO:0000313" key="2">
    <source>
        <dbReference type="EMBL" id="SEC10348.1"/>
    </source>
</evidence>
<name>A0A0J6GLA2_PSETA</name>
<dbReference type="EMBL" id="FNRS01000001">
    <property type="protein sequence ID" value="SEC10348.1"/>
    <property type="molecule type" value="Genomic_DNA"/>
</dbReference>
<protein>
    <submittedName>
        <fullName evidence="1">Uncharacterized protein</fullName>
    </submittedName>
</protein>
<dbReference type="PATRIC" id="fig|47884.3.peg.4457"/>